<dbReference type="SUPFAM" id="SSF48726">
    <property type="entry name" value="Immunoglobulin"/>
    <property type="match status" value="1"/>
</dbReference>
<dbReference type="InterPro" id="IPR016186">
    <property type="entry name" value="C-type_lectin-like/link_sf"/>
</dbReference>
<dbReference type="InterPro" id="IPR036179">
    <property type="entry name" value="Ig-like_dom_sf"/>
</dbReference>
<dbReference type="CDD" id="cd03603">
    <property type="entry name" value="CLECT_VCBS"/>
    <property type="match status" value="1"/>
</dbReference>
<evidence type="ECO:0000259" key="2">
    <source>
        <dbReference type="PROSITE" id="PS50041"/>
    </source>
</evidence>
<reference evidence="3 4" key="1">
    <citation type="submission" date="2021-01" db="EMBL/GenBank/DDBJ databases">
        <title>Genome sequencing of Joostella atrarenae M1-2 (= KCTC 23194).</title>
        <authorList>
            <person name="Zakaria M.R."/>
            <person name="Lam M.Q."/>
            <person name="Chong C.S."/>
        </authorList>
    </citation>
    <scope>NUCLEOTIDE SEQUENCE [LARGE SCALE GENOMIC DNA]</scope>
    <source>
        <strain evidence="3 4">M1-2</strain>
    </source>
</reference>
<dbReference type="InterPro" id="IPR034007">
    <property type="entry name" value="CTLD_bac"/>
</dbReference>
<keyword evidence="1" id="KW-0732">Signal</keyword>
<feature type="domain" description="C-type lectin" evidence="2">
    <location>
        <begin position="375"/>
        <end position="503"/>
    </location>
</feature>
<dbReference type="Gene3D" id="2.60.40.10">
    <property type="entry name" value="Immunoglobulins"/>
    <property type="match status" value="1"/>
</dbReference>
<sequence>MKHFYLTILLLAFFLPTVSVGQTTNDLSVTKINKNSFNNVGDIITYDIVVSNSGSQVLNDVTVLDPLTSLDEKITLNANQSRTFTQYYKVTQKDIDLGYVKSTASAVYGKVNVAMDNSKQVQFYIFPIDVVVLSNNYNCMNGYAYAVRFAYGISGDGVSDISEFYGDLPCIDNVEDFRVSVSNGSKGYTQSYQDSRSASDCNTINLETLGCENFDITIIGNGIPKQTFSINPNENIYFTSKNSNNTVYKGQVVNNPPTITANNADGNDAYCPGTTVPIAKDVVITDNGGGNLLSAAFIQVSVNYKQGDILSFTNTSKIKGTFNSSEGKMSLKGEATFAEYKAAIESIRFSSSASFVDGLGRGFSIVLNEANYLESTGHYYEYVPNVKIRWDNAKAAAENRTFYGLKGYLATITGPEEAALLGKQAPGAGWIGASDVEVEGVWRWVTGPENGQQFWQGGTPANGGKVITGKYANWNDKEPNNQNNEDYAHITAPGVGPRGSWNDLPIAGTSGNYEPKGYLVEYGGMPGDPVPPKVSATTSLTLEKVKPTASIPTPITAKCKAPSPNIDLVIDEADNCTKNPTVAFVSDDNTDANKVLRTYSITDASGNITNVVQTINIITPTVDAGEMQTICNGDSVTLTSTISNGTAPYIYEWKTGGNVVGTTANITTVPVGEKDNNLNIDYTVTVTDAAGCTFTDDVRVRVKFVPEATATTNSASCGEDNGSITFNFPNKDNRSSIQFSLDGGNTYNTTPDDSGSITYTDLKTGSYNLWARWGNGECAIELGDYNIERKPEVAITDQPKDQKIFVNQDAEFSVSIDNADTFQWQVSKDGGINFIDINDGSEYSGVNTKVLTIVSTDIDKNNYQYRLVSVDSMNGCAPVDSDAAILNVGVRTVITNRNQTYRVNKN</sequence>
<gene>
    <name evidence="3" type="ORF">JM658_04605</name>
</gene>
<dbReference type="Pfam" id="PF24346">
    <property type="entry name" value="DUF7507"/>
    <property type="match status" value="1"/>
</dbReference>
<evidence type="ECO:0000313" key="4">
    <source>
        <dbReference type="Proteomes" id="UP000829517"/>
    </source>
</evidence>
<dbReference type="PROSITE" id="PS50041">
    <property type="entry name" value="C_TYPE_LECTIN_2"/>
    <property type="match status" value="1"/>
</dbReference>
<organism evidence="3 4">
    <name type="scientific">Joostella atrarenae</name>
    <dbReference type="NCBI Taxonomy" id="679257"/>
    <lineage>
        <taxon>Bacteria</taxon>
        <taxon>Pseudomonadati</taxon>
        <taxon>Bacteroidota</taxon>
        <taxon>Flavobacteriia</taxon>
        <taxon>Flavobacteriales</taxon>
        <taxon>Flavobacteriaceae</taxon>
        <taxon>Joostella</taxon>
    </lineage>
</organism>
<feature type="signal peptide" evidence="1">
    <location>
        <begin position="1"/>
        <end position="21"/>
    </location>
</feature>
<feature type="chain" id="PRO_5047528583" description="C-type lectin domain-containing protein" evidence="1">
    <location>
        <begin position="22"/>
        <end position="906"/>
    </location>
</feature>
<dbReference type="InterPro" id="IPR013783">
    <property type="entry name" value="Ig-like_fold"/>
</dbReference>
<evidence type="ECO:0000256" key="1">
    <source>
        <dbReference type="SAM" id="SignalP"/>
    </source>
</evidence>
<dbReference type="SUPFAM" id="SSF56436">
    <property type="entry name" value="C-type lectin-like"/>
    <property type="match status" value="1"/>
</dbReference>
<comment type="caution">
    <text evidence="3">The sequence shown here is derived from an EMBL/GenBank/DDBJ whole genome shotgun (WGS) entry which is preliminary data.</text>
</comment>
<protein>
    <recommendedName>
        <fullName evidence="2">C-type lectin domain-containing protein</fullName>
    </recommendedName>
</protein>
<dbReference type="InterPro" id="IPR001304">
    <property type="entry name" value="C-type_lectin-like"/>
</dbReference>
<dbReference type="Proteomes" id="UP000829517">
    <property type="component" value="Unassembled WGS sequence"/>
</dbReference>
<keyword evidence="4" id="KW-1185">Reference proteome</keyword>
<evidence type="ECO:0000313" key="3">
    <source>
        <dbReference type="EMBL" id="MCF8714102.1"/>
    </source>
</evidence>
<dbReference type="EMBL" id="JAETXX010000001">
    <property type="protein sequence ID" value="MCF8714102.1"/>
    <property type="molecule type" value="Genomic_DNA"/>
</dbReference>
<proteinExistence type="predicted"/>
<name>A0ABS9J111_9FLAO</name>
<dbReference type="InterPro" id="IPR055354">
    <property type="entry name" value="DUF7507"/>
</dbReference>
<accession>A0ABS9J111</accession>
<dbReference type="InterPro" id="IPR016187">
    <property type="entry name" value="CTDL_fold"/>
</dbReference>
<dbReference type="Gene3D" id="3.10.100.10">
    <property type="entry name" value="Mannose-Binding Protein A, subunit A"/>
    <property type="match status" value="1"/>
</dbReference>